<feature type="compositionally biased region" description="Basic and acidic residues" evidence="1">
    <location>
        <begin position="38"/>
        <end position="54"/>
    </location>
</feature>
<proteinExistence type="predicted"/>
<reference evidence="2" key="1">
    <citation type="submission" date="2023-07" db="EMBL/GenBank/DDBJ databases">
        <authorList>
            <consortium name="AG Swart"/>
            <person name="Singh M."/>
            <person name="Singh A."/>
            <person name="Seah K."/>
            <person name="Emmerich C."/>
        </authorList>
    </citation>
    <scope>NUCLEOTIDE SEQUENCE</scope>
    <source>
        <strain evidence="2">DP1</strain>
    </source>
</reference>
<organism evidence="2 3">
    <name type="scientific">Euplotes crassus</name>
    <dbReference type="NCBI Taxonomy" id="5936"/>
    <lineage>
        <taxon>Eukaryota</taxon>
        <taxon>Sar</taxon>
        <taxon>Alveolata</taxon>
        <taxon>Ciliophora</taxon>
        <taxon>Intramacronucleata</taxon>
        <taxon>Spirotrichea</taxon>
        <taxon>Hypotrichia</taxon>
        <taxon>Euplotida</taxon>
        <taxon>Euplotidae</taxon>
        <taxon>Moneuplotes</taxon>
    </lineage>
</organism>
<dbReference type="EMBL" id="CAMPGE010021374">
    <property type="protein sequence ID" value="CAI2379524.1"/>
    <property type="molecule type" value="Genomic_DNA"/>
</dbReference>
<comment type="caution">
    <text evidence="2">The sequence shown here is derived from an EMBL/GenBank/DDBJ whole genome shotgun (WGS) entry which is preliminary data.</text>
</comment>
<dbReference type="Proteomes" id="UP001295684">
    <property type="component" value="Unassembled WGS sequence"/>
</dbReference>
<accession>A0AAD1XV82</accession>
<protein>
    <submittedName>
        <fullName evidence="2">Uncharacterized protein</fullName>
    </submittedName>
</protein>
<evidence type="ECO:0000256" key="1">
    <source>
        <dbReference type="SAM" id="MobiDB-lite"/>
    </source>
</evidence>
<sequence>MNYSHSGTLPNKERKVEFESLTASHKKPKKTAAVRSSSKFEETSKESKNFEYRRSSDPIQTYRAPWKATKRVFEPFDKDNYWYTGNVRADIVYKSSHMLPRSYKDDKLDNYSKPFRVPARHPDQIKEKKYLTKIGRMALKKRMKEADNYYNKKLEAEKEYYQNRRYLLENMGKGTIDPPFVSARNSTIKPFSIMSEHNMYFKPAK</sequence>
<keyword evidence="3" id="KW-1185">Reference proteome</keyword>
<name>A0AAD1XV82_EUPCR</name>
<feature type="region of interest" description="Disordered" evidence="1">
    <location>
        <begin position="1"/>
        <end position="54"/>
    </location>
</feature>
<dbReference type="AlphaFoldDB" id="A0AAD1XV82"/>
<evidence type="ECO:0000313" key="2">
    <source>
        <dbReference type="EMBL" id="CAI2379524.1"/>
    </source>
</evidence>
<gene>
    <name evidence="2" type="ORF">ECRASSUSDP1_LOCUS20934</name>
</gene>
<evidence type="ECO:0000313" key="3">
    <source>
        <dbReference type="Proteomes" id="UP001295684"/>
    </source>
</evidence>